<dbReference type="Proteomes" id="UP000885672">
    <property type="component" value="Unassembled WGS sequence"/>
</dbReference>
<keyword evidence="9 10" id="KW-0472">Membrane</keyword>
<dbReference type="GO" id="GO:0008237">
    <property type="term" value="F:metallopeptidase activity"/>
    <property type="evidence" value="ECO:0007669"/>
    <property type="project" value="UniProtKB-KW"/>
</dbReference>
<dbReference type="PANTHER" id="PTHR36844">
    <property type="entry name" value="PROTEASE PRSW"/>
    <property type="match status" value="1"/>
</dbReference>
<dbReference type="InterPro" id="IPR023596">
    <property type="entry name" value="Peptidase_PrsW_arch/bac"/>
</dbReference>
<feature type="transmembrane region" description="Helical" evidence="10">
    <location>
        <begin position="170"/>
        <end position="188"/>
    </location>
</feature>
<accession>A0A7V0T572</accession>
<dbReference type="EMBL" id="DSBX01000100">
    <property type="protein sequence ID" value="HDQ99161.1"/>
    <property type="molecule type" value="Genomic_DNA"/>
</dbReference>
<dbReference type="GO" id="GO:0005886">
    <property type="term" value="C:plasma membrane"/>
    <property type="evidence" value="ECO:0007669"/>
    <property type="project" value="UniProtKB-SubCell"/>
</dbReference>
<evidence type="ECO:0000256" key="5">
    <source>
        <dbReference type="ARBA" id="ARBA00022670"/>
    </source>
</evidence>
<feature type="transmembrane region" description="Helical" evidence="10">
    <location>
        <begin position="6"/>
        <end position="23"/>
    </location>
</feature>
<feature type="transmembrane region" description="Helical" evidence="10">
    <location>
        <begin position="200"/>
        <end position="220"/>
    </location>
</feature>
<feature type="transmembrane region" description="Helical" evidence="10">
    <location>
        <begin position="108"/>
        <end position="130"/>
    </location>
</feature>
<keyword evidence="11" id="KW-0482">Metalloprotease</keyword>
<comment type="caution">
    <text evidence="11">The sequence shown here is derived from an EMBL/GenBank/DDBJ whole genome shotgun (WGS) entry which is preliminary data.</text>
</comment>
<dbReference type="PIRSF" id="PIRSF016933">
    <property type="entry name" value="PrsW"/>
    <property type="match status" value="1"/>
</dbReference>
<feature type="transmembrane region" description="Helical" evidence="10">
    <location>
        <begin position="35"/>
        <end position="56"/>
    </location>
</feature>
<keyword evidence="5" id="KW-0645">Protease</keyword>
<feature type="transmembrane region" description="Helical" evidence="10">
    <location>
        <begin position="76"/>
        <end position="96"/>
    </location>
</feature>
<evidence type="ECO:0000256" key="10">
    <source>
        <dbReference type="SAM" id="Phobius"/>
    </source>
</evidence>
<proteinExistence type="inferred from homology"/>
<keyword evidence="6 10" id="KW-0812">Transmembrane</keyword>
<reference evidence="11" key="1">
    <citation type="journal article" date="2020" name="mSystems">
        <title>Genome- and Community-Level Interaction Insights into Carbon Utilization and Element Cycling Functions of Hydrothermarchaeota in Hydrothermal Sediment.</title>
        <authorList>
            <person name="Zhou Z."/>
            <person name="Liu Y."/>
            <person name="Xu W."/>
            <person name="Pan J."/>
            <person name="Luo Z.H."/>
            <person name="Li M."/>
        </authorList>
    </citation>
    <scope>NUCLEOTIDE SEQUENCE [LARGE SCALE GENOMIC DNA]</scope>
    <source>
        <strain evidence="11">SpSt-1182</strain>
    </source>
</reference>
<evidence type="ECO:0000256" key="8">
    <source>
        <dbReference type="ARBA" id="ARBA00022989"/>
    </source>
</evidence>
<evidence type="ECO:0000256" key="2">
    <source>
        <dbReference type="ARBA" id="ARBA00009165"/>
    </source>
</evidence>
<organism evidence="11">
    <name type="scientific">candidate division WOR-3 bacterium</name>
    <dbReference type="NCBI Taxonomy" id="2052148"/>
    <lineage>
        <taxon>Bacteria</taxon>
        <taxon>Bacteria division WOR-3</taxon>
    </lineage>
</organism>
<evidence type="ECO:0000256" key="6">
    <source>
        <dbReference type="ARBA" id="ARBA00022692"/>
    </source>
</evidence>
<dbReference type="AlphaFoldDB" id="A0A7V0T572"/>
<keyword evidence="4" id="KW-1003">Cell membrane</keyword>
<evidence type="ECO:0000256" key="7">
    <source>
        <dbReference type="ARBA" id="ARBA00022801"/>
    </source>
</evidence>
<dbReference type="GO" id="GO:0006508">
    <property type="term" value="P:proteolysis"/>
    <property type="evidence" value="ECO:0007669"/>
    <property type="project" value="UniProtKB-KW"/>
</dbReference>
<evidence type="ECO:0000256" key="4">
    <source>
        <dbReference type="ARBA" id="ARBA00022475"/>
    </source>
</evidence>
<keyword evidence="8 10" id="KW-1133">Transmembrane helix</keyword>
<sequence length="248" mass="27405">MRPLPLVAVALAPVLALGVFFYARSHRSRVGFSGLVWTFLLGAAVLVPSAAISLTLENLTGWTPRTPSLLGRFAGAMLIVALVEESWKFLVVRLYAYDRPDFDEPYDGIMYAVVAALGFATVENLLYVLAGGFGVGVLRALLVVPGHAFYGVLMGYFLGEARFAGGRVRALRYQLIGFGLAVLAHGVYDFVVFSLDRRPLLILVLPVYALLTWVVFFQATRRHAEQSFRRHPALRDWPAGSDSDREER</sequence>
<feature type="transmembrane region" description="Helical" evidence="10">
    <location>
        <begin position="136"/>
        <end position="158"/>
    </location>
</feature>
<comment type="similarity">
    <text evidence="2">Belongs to the protease PrsW family.</text>
</comment>
<dbReference type="PANTHER" id="PTHR36844:SF1">
    <property type="entry name" value="PROTEASE PRSW"/>
    <property type="match status" value="1"/>
</dbReference>
<evidence type="ECO:0000313" key="11">
    <source>
        <dbReference type="EMBL" id="HDQ99161.1"/>
    </source>
</evidence>
<name>A0A7V0T572_UNCW3</name>
<protein>
    <recommendedName>
        <fullName evidence="3">Protease PrsW</fullName>
    </recommendedName>
</protein>
<evidence type="ECO:0000256" key="1">
    <source>
        <dbReference type="ARBA" id="ARBA00004651"/>
    </source>
</evidence>
<keyword evidence="7" id="KW-0378">Hydrolase</keyword>
<gene>
    <name evidence="11" type="ORF">ENN51_02595</name>
</gene>
<comment type="subcellular location">
    <subcellularLocation>
        <location evidence="1">Cell membrane</location>
        <topology evidence="1">Multi-pass membrane protein</topology>
    </subcellularLocation>
</comment>
<dbReference type="InterPro" id="IPR026898">
    <property type="entry name" value="PrsW"/>
</dbReference>
<dbReference type="Pfam" id="PF13367">
    <property type="entry name" value="PrsW-protease"/>
    <property type="match status" value="1"/>
</dbReference>
<evidence type="ECO:0000256" key="9">
    <source>
        <dbReference type="ARBA" id="ARBA00023136"/>
    </source>
</evidence>
<evidence type="ECO:0000256" key="3">
    <source>
        <dbReference type="ARBA" id="ARBA00018997"/>
    </source>
</evidence>